<sequence>MLSAKPVEEAAPIQPIPRPPHPDFFPFHIIPGLSNFRDIGGWPIVSPSNPNILIGHVRKDVLYRGSDTNKIQSQGIAKLQELGIKTDFDLRSKQQIQNAGGYREMDGIERRWEPVFAEEQYTEEAARKRYELYAGEGTDGIVTAFVEILTSGATMFRHVLRHLLGTVEEEDTDAPALFMHCTTGNNRTGVFISLLLLLLHVPDASVCEEYTLSEKGLAPTRHINVERLLKKGAFQEYGPEEAKRKCERMIGAREESMRALIAEVDSRWGGAEGYFIDQVKLTEEEIKRLREVLTVKAGSEQGKTDL</sequence>
<accession>A0A9P4N4N6</accession>
<dbReference type="PROSITE" id="PS50056">
    <property type="entry name" value="TYR_PHOSPHATASE_2"/>
    <property type="match status" value="1"/>
</dbReference>
<dbReference type="EMBL" id="ML986612">
    <property type="protein sequence ID" value="KAF2264988.1"/>
    <property type="molecule type" value="Genomic_DNA"/>
</dbReference>
<dbReference type="Pfam" id="PF13350">
    <property type="entry name" value="Y_phosphatase3"/>
    <property type="match status" value="1"/>
</dbReference>
<evidence type="ECO:0000313" key="2">
    <source>
        <dbReference type="EMBL" id="KAF2264988.1"/>
    </source>
</evidence>
<name>A0A9P4N4N6_9PLEO</name>
<dbReference type="PANTHER" id="PTHR31126">
    <property type="entry name" value="TYROSINE-PROTEIN PHOSPHATASE"/>
    <property type="match status" value="1"/>
</dbReference>
<dbReference type="InterPro" id="IPR026893">
    <property type="entry name" value="Tyr/Ser_Pase_IphP-type"/>
</dbReference>
<protein>
    <recommendedName>
        <fullName evidence="1">Tyrosine specific protein phosphatases domain-containing protein</fullName>
    </recommendedName>
</protein>
<evidence type="ECO:0000259" key="1">
    <source>
        <dbReference type="PROSITE" id="PS50056"/>
    </source>
</evidence>
<dbReference type="Proteomes" id="UP000800093">
    <property type="component" value="Unassembled WGS sequence"/>
</dbReference>
<organism evidence="2 3">
    <name type="scientific">Lojkania enalia</name>
    <dbReference type="NCBI Taxonomy" id="147567"/>
    <lineage>
        <taxon>Eukaryota</taxon>
        <taxon>Fungi</taxon>
        <taxon>Dikarya</taxon>
        <taxon>Ascomycota</taxon>
        <taxon>Pezizomycotina</taxon>
        <taxon>Dothideomycetes</taxon>
        <taxon>Pleosporomycetidae</taxon>
        <taxon>Pleosporales</taxon>
        <taxon>Pleosporales incertae sedis</taxon>
        <taxon>Lojkania</taxon>
    </lineage>
</organism>
<feature type="domain" description="Tyrosine specific protein phosphatases" evidence="1">
    <location>
        <begin position="161"/>
        <end position="235"/>
    </location>
</feature>
<dbReference type="AlphaFoldDB" id="A0A9P4N4N6"/>
<keyword evidence="3" id="KW-1185">Reference proteome</keyword>
<dbReference type="InterPro" id="IPR029021">
    <property type="entry name" value="Prot-tyrosine_phosphatase-like"/>
</dbReference>
<gene>
    <name evidence="2" type="ORF">CC78DRAFT_543757</name>
</gene>
<dbReference type="Gene3D" id="3.90.190.10">
    <property type="entry name" value="Protein tyrosine phosphatase superfamily"/>
    <property type="match status" value="1"/>
</dbReference>
<dbReference type="PROSITE" id="PS00383">
    <property type="entry name" value="TYR_PHOSPHATASE_1"/>
    <property type="match status" value="1"/>
</dbReference>
<reference evidence="3" key="1">
    <citation type="journal article" date="2020" name="Stud. Mycol.">
        <title>101 Dothideomycetes genomes: A test case for predicting lifestyles and emergence of pathogens.</title>
        <authorList>
            <person name="Haridas S."/>
            <person name="Albert R."/>
            <person name="Binder M."/>
            <person name="Bloem J."/>
            <person name="LaButti K."/>
            <person name="Salamov A."/>
            <person name="Andreopoulos B."/>
            <person name="Baker S."/>
            <person name="Barry K."/>
            <person name="Bills G."/>
            <person name="Bluhm B."/>
            <person name="Cannon C."/>
            <person name="Castanera R."/>
            <person name="Culley D."/>
            <person name="Daum C."/>
            <person name="Ezra D."/>
            <person name="Gonzalez J."/>
            <person name="Henrissat B."/>
            <person name="Kuo A."/>
            <person name="Liang C."/>
            <person name="Lipzen A."/>
            <person name="Lutzoni F."/>
            <person name="Magnuson J."/>
            <person name="Mondo S."/>
            <person name="Nolan M."/>
            <person name="Ohm R."/>
            <person name="Pangilinan J."/>
            <person name="Park H.-J."/>
            <person name="Ramirez L."/>
            <person name="Alfaro M."/>
            <person name="Sun H."/>
            <person name="Tritt A."/>
            <person name="Yoshinaga Y."/>
            <person name="Zwiers L.-H."/>
            <person name="Turgeon B."/>
            <person name="Goodwin S."/>
            <person name="Spatafora J."/>
            <person name="Crous P."/>
            <person name="Grigoriev I."/>
        </authorList>
    </citation>
    <scope>NUCLEOTIDE SEQUENCE [LARGE SCALE GENOMIC DNA]</scope>
    <source>
        <strain evidence="3">CBS 304.66</strain>
    </source>
</reference>
<proteinExistence type="predicted"/>
<dbReference type="InterPro" id="IPR000387">
    <property type="entry name" value="Tyr_Pase_dom"/>
</dbReference>
<comment type="caution">
    <text evidence="2">The sequence shown here is derived from an EMBL/GenBank/DDBJ whole genome shotgun (WGS) entry which is preliminary data.</text>
</comment>
<dbReference type="PANTHER" id="PTHR31126:SF1">
    <property type="entry name" value="TYROSINE SPECIFIC PROTEIN PHOSPHATASES DOMAIN-CONTAINING PROTEIN"/>
    <property type="match status" value="1"/>
</dbReference>
<dbReference type="GO" id="GO:0004721">
    <property type="term" value="F:phosphoprotein phosphatase activity"/>
    <property type="evidence" value="ECO:0007669"/>
    <property type="project" value="InterPro"/>
</dbReference>
<dbReference type="SUPFAM" id="SSF52799">
    <property type="entry name" value="(Phosphotyrosine protein) phosphatases II"/>
    <property type="match status" value="1"/>
</dbReference>
<dbReference type="OrthoDB" id="449382at2759"/>
<evidence type="ECO:0000313" key="3">
    <source>
        <dbReference type="Proteomes" id="UP000800093"/>
    </source>
</evidence>
<dbReference type="InterPro" id="IPR016130">
    <property type="entry name" value="Tyr_Pase_AS"/>
</dbReference>